<evidence type="ECO:0000259" key="2">
    <source>
        <dbReference type="Pfam" id="PF01397"/>
    </source>
</evidence>
<dbReference type="SFLD" id="SFLDG01019">
    <property type="entry name" value="Terpene_Cyclase_Like_1_C_Termi"/>
    <property type="match status" value="1"/>
</dbReference>
<dbReference type="InterPro" id="IPR005630">
    <property type="entry name" value="Terpene_synthase_metal-bd"/>
</dbReference>
<proteinExistence type="predicted"/>
<dbReference type="Pfam" id="PF01397">
    <property type="entry name" value="Terpene_synth"/>
    <property type="match status" value="1"/>
</dbReference>
<accession>A0A5B7BT67</accession>
<dbReference type="GO" id="GO:0016102">
    <property type="term" value="P:diterpenoid biosynthetic process"/>
    <property type="evidence" value="ECO:0007669"/>
    <property type="project" value="InterPro"/>
</dbReference>
<dbReference type="GO" id="GO:0034007">
    <property type="term" value="F:S-linalool synthase activity"/>
    <property type="evidence" value="ECO:0007669"/>
    <property type="project" value="UniProtKB-EC"/>
</dbReference>
<dbReference type="InterPro" id="IPR044814">
    <property type="entry name" value="Terpene_cyclase_plant_C1"/>
</dbReference>
<evidence type="ECO:0000259" key="3">
    <source>
        <dbReference type="Pfam" id="PF03936"/>
    </source>
</evidence>
<dbReference type="InterPro" id="IPR036965">
    <property type="entry name" value="Terpene_synth_N_sf"/>
</dbReference>
<feature type="domain" description="Terpene synthase N-terminal" evidence="2">
    <location>
        <begin position="60"/>
        <end position="210"/>
    </location>
</feature>
<gene>
    <name evidence="4" type="ORF">Din_041326</name>
</gene>
<evidence type="ECO:0000256" key="1">
    <source>
        <dbReference type="ARBA" id="ARBA00022723"/>
    </source>
</evidence>
<feature type="domain" description="Terpene synthase metal-binding" evidence="3">
    <location>
        <begin position="280"/>
        <end position="519"/>
    </location>
</feature>
<dbReference type="PANTHER" id="PTHR31225">
    <property type="entry name" value="OS04G0344100 PROTEIN-RELATED"/>
    <property type="match status" value="1"/>
</dbReference>
<protein>
    <submittedName>
        <fullName evidence="4">Putative (3S)-linalool/(E)-nerolidol synthase</fullName>
        <ecNumber evidence="4">4.2.3.25</ecNumber>
    </submittedName>
</protein>
<dbReference type="Gene3D" id="1.10.600.10">
    <property type="entry name" value="Farnesyl Diphosphate Synthase"/>
    <property type="match status" value="1"/>
</dbReference>
<dbReference type="InterPro" id="IPR008949">
    <property type="entry name" value="Isoprenoid_synthase_dom_sf"/>
</dbReference>
<dbReference type="GO" id="GO:0000287">
    <property type="term" value="F:magnesium ion binding"/>
    <property type="evidence" value="ECO:0007669"/>
    <property type="project" value="InterPro"/>
</dbReference>
<dbReference type="PANTHER" id="PTHR31225:SF234">
    <property type="entry name" value="TERPENE SYNTHASE 4-RELATED"/>
    <property type="match status" value="1"/>
</dbReference>
<name>A0A5B7BT67_DAVIN</name>
<dbReference type="InterPro" id="IPR001906">
    <property type="entry name" value="Terpene_synth_N"/>
</dbReference>
<organism evidence="4">
    <name type="scientific">Davidia involucrata</name>
    <name type="common">Dove tree</name>
    <dbReference type="NCBI Taxonomy" id="16924"/>
    <lineage>
        <taxon>Eukaryota</taxon>
        <taxon>Viridiplantae</taxon>
        <taxon>Streptophyta</taxon>
        <taxon>Embryophyta</taxon>
        <taxon>Tracheophyta</taxon>
        <taxon>Spermatophyta</taxon>
        <taxon>Magnoliopsida</taxon>
        <taxon>eudicotyledons</taxon>
        <taxon>Gunneridae</taxon>
        <taxon>Pentapetalae</taxon>
        <taxon>asterids</taxon>
        <taxon>Cornales</taxon>
        <taxon>Nyssaceae</taxon>
        <taxon>Davidia</taxon>
    </lineage>
</organism>
<dbReference type="InterPro" id="IPR050148">
    <property type="entry name" value="Terpene_synthase-like"/>
</dbReference>
<dbReference type="SUPFAM" id="SSF48576">
    <property type="entry name" value="Terpenoid synthases"/>
    <property type="match status" value="1"/>
</dbReference>
<sequence length="584" mass="66570">MAMSHALSVSCHSTPIAPNNIPQVGNIKRVHTAKWSTAQDLTLVSEPSKQQNFMTGYCNFTDDFYIEHAQKLKEVRHLFSKVGEDPLQGLIMIDAIQRLGIDYYFQNEIEAVLHRQYMATDTHHVDNFNNLYEASLRFRLLRQQGYNVPADVFNNFKGKKGMFKEKLSKDIKGLMGLYEASHLSVEGEAILDEAADFSRQLLNAGMTHLNRDHHQARIVGSTLGHPYHKSLARFTANSFLRDFKGTNGWENVLQQLANLDLNLVQSIHQKEMLQISKWWKDLGLAKELKFARDQPLKWYMWPIAILTDPSLSEQRIELIKPISLIYIIDDIFDVYGTLDELTIFTEAVSRWELGAIEQLPDYMKMCFKALYDITNEIGYKVYKEHGWNPTHSLRKTWATLCDAFLVEAKWFASGHSPTAEEYLKNGTVSSGVHVVLVHIFFLLGHGMTKGSANLVNENTGIISSVATILRLWDDLGSAKDENQEGQDGSYVEYYMKEHQGSSVEVARQQVVDMISDTWKRLNKECLTPNPFSASFIKASLNCARMVPLMYSYDDNHDLPLLEEHIKSMLYDGVSLQGVLQTGQQ</sequence>
<dbReference type="SFLD" id="SFLDS00005">
    <property type="entry name" value="Isoprenoid_Synthase_Type_I"/>
    <property type="match status" value="1"/>
</dbReference>
<dbReference type="InterPro" id="IPR008930">
    <property type="entry name" value="Terpenoid_cyclase/PrenylTrfase"/>
</dbReference>
<dbReference type="AlphaFoldDB" id="A0A5B7BT67"/>
<dbReference type="GO" id="GO:0010333">
    <property type="term" value="F:terpene synthase activity"/>
    <property type="evidence" value="ECO:0007669"/>
    <property type="project" value="InterPro"/>
</dbReference>
<dbReference type="EMBL" id="GHES01041326">
    <property type="protein sequence ID" value="MPA71885.1"/>
    <property type="molecule type" value="Transcribed_RNA"/>
</dbReference>
<reference evidence="4" key="1">
    <citation type="submission" date="2019-08" db="EMBL/GenBank/DDBJ databases">
        <title>Reference gene set and small RNA set construction with multiple tissues from Davidia involucrata Baill.</title>
        <authorList>
            <person name="Yang H."/>
            <person name="Zhou C."/>
            <person name="Li G."/>
            <person name="Wang J."/>
            <person name="Gao P."/>
            <person name="Wang M."/>
            <person name="Wang R."/>
            <person name="Zhao Y."/>
        </authorList>
    </citation>
    <scope>NUCLEOTIDE SEQUENCE</scope>
    <source>
        <tissue evidence="4">Mixed with DoveR01_LX</tissue>
    </source>
</reference>
<keyword evidence="4" id="KW-0456">Lyase</keyword>
<keyword evidence="1" id="KW-0479">Metal-binding</keyword>
<dbReference type="EC" id="4.2.3.25" evidence="4"/>
<dbReference type="Gene3D" id="1.50.10.130">
    <property type="entry name" value="Terpene synthase, N-terminal domain"/>
    <property type="match status" value="1"/>
</dbReference>
<dbReference type="InterPro" id="IPR034741">
    <property type="entry name" value="Terpene_cyclase-like_1_C"/>
</dbReference>
<dbReference type="Pfam" id="PF03936">
    <property type="entry name" value="Terpene_synth_C"/>
    <property type="match status" value="1"/>
</dbReference>
<dbReference type="FunFam" id="1.10.600.10:FF:000007">
    <property type="entry name" value="Isoprene synthase, chloroplastic"/>
    <property type="match status" value="1"/>
</dbReference>
<evidence type="ECO:0000313" key="4">
    <source>
        <dbReference type="EMBL" id="MPA71885.1"/>
    </source>
</evidence>
<dbReference type="SUPFAM" id="SSF48239">
    <property type="entry name" value="Terpenoid cyclases/Protein prenyltransferases"/>
    <property type="match status" value="1"/>
</dbReference>
<dbReference type="CDD" id="cd00684">
    <property type="entry name" value="Terpene_cyclase_plant_C1"/>
    <property type="match status" value="1"/>
</dbReference>